<name>A0A0A1WCQ0_ZEUCU</name>
<feature type="domain" description="Chitin-binding type-2" evidence="3">
    <location>
        <begin position="296"/>
        <end position="354"/>
    </location>
</feature>
<proteinExistence type="predicted"/>
<dbReference type="GO" id="GO:0008061">
    <property type="term" value="F:chitin binding"/>
    <property type="evidence" value="ECO:0007669"/>
    <property type="project" value="InterPro"/>
</dbReference>
<dbReference type="PROSITE" id="PS50940">
    <property type="entry name" value="CHIT_BIND_II"/>
    <property type="match status" value="1"/>
</dbReference>
<reference evidence="4" key="2">
    <citation type="journal article" date="2015" name="Gigascience">
        <title>Reconstructing a comprehensive transcriptome assembly of a white-pupal translocated strain of the pest fruit fly Bactrocera cucurbitae.</title>
        <authorList>
            <person name="Sim S.B."/>
            <person name="Calla B."/>
            <person name="Hall B."/>
            <person name="DeRego T."/>
            <person name="Geib S.M."/>
        </authorList>
    </citation>
    <scope>NUCLEOTIDE SEQUENCE</scope>
</reference>
<dbReference type="SUPFAM" id="SSF57625">
    <property type="entry name" value="Invertebrate chitin-binding proteins"/>
    <property type="match status" value="2"/>
</dbReference>
<dbReference type="InterPro" id="IPR002557">
    <property type="entry name" value="Chitin-bd_dom"/>
</dbReference>
<protein>
    <recommendedName>
        <fullName evidence="3">Chitin-binding type-2 domain-containing protein</fullName>
    </recommendedName>
</protein>
<dbReference type="Gene3D" id="2.170.140.10">
    <property type="entry name" value="Chitin binding domain"/>
    <property type="match status" value="2"/>
</dbReference>
<organism evidence="4">
    <name type="scientific">Zeugodacus cucurbitae</name>
    <name type="common">Melon fruit fly</name>
    <name type="synonym">Bactrocera cucurbitae</name>
    <dbReference type="NCBI Taxonomy" id="28588"/>
    <lineage>
        <taxon>Eukaryota</taxon>
        <taxon>Metazoa</taxon>
        <taxon>Ecdysozoa</taxon>
        <taxon>Arthropoda</taxon>
        <taxon>Hexapoda</taxon>
        <taxon>Insecta</taxon>
        <taxon>Pterygota</taxon>
        <taxon>Neoptera</taxon>
        <taxon>Endopterygota</taxon>
        <taxon>Diptera</taxon>
        <taxon>Brachycera</taxon>
        <taxon>Muscomorpha</taxon>
        <taxon>Tephritoidea</taxon>
        <taxon>Tephritidae</taxon>
        <taxon>Zeugodacus</taxon>
        <taxon>Zeugodacus</taxon>
    </lineage>
</organism>
<feature type="compositionally biased region" description="Basic and acidic residues" evidence="1">
    <location>
        <begin position="273"/>
        <end position="283"/>
    </location>
</feature>
<evidence type="ECO:0000256" key="2">
    <source>
        <dbReference type="SAM" id="SignalP"/>
    </source>
</evidence>
<feature type="chain" id="PRO_5001993619" description="Chitin-binding type-2 domain-containing protein" evidence="2">
    <location>
        <begin position="25"/>
        <end position="460"/>
    </location>
</feature>
<gene>
    <name evidence="4" type="ORF">g.15280</name>
</gene>
<feature type="compositionally biased region" description="Polar residues" evidence="1">
    <location>
        <begin position="178"/>
        <end position="190"/>
    </location>
</feature>
<dbReference type="EMBL" id="GBXI01017635">
    <property type="protein sequence ID" value="JAC96656.1"/>
    <property type="molecule type" value="Transcribed_RNA"/>
</dbReference>
<dbReference type="SMART" id="SM00494">
    <property type="entry name" value="ChtBD2"/>
    <property type="match status" value="2"/>
</dbReference>
<feature type="region of interest" description="Disordered" evidence="1">
    <location>
        <begin position="240"/>
        <end position="285"/>
    </location>
</feature>
<feature type="region of interest" description="Disordered" evidence="1">
    <location>
        <begin position="178"/>
        <end position="210"/>
    </location>
</feature>
<dbReference type="Pfam" id="PF01607">
    <property type="entry name" value="CBM_14"/>
    <property type="match status" value="1"/>
</dbReference>
<dbReference type="GO" id="GO:0005576">
    <property type="term" value="C:extracellular region"/>
    <property type="evidence" value="ECO:0007669"/>
    <property type="project" value="InterPro"/>
</dbReference>
<evidence type="ECO:0000259" key="3">
    <source>
        <dbReference type="PROSITE" id="PS50940"/>
    </source>
</evidence>
<reference evidence="4" key="1">
    <citation type="submission" date="2014-11" db="EMBL/GenBank/DDBJ databases">
        <authorList>
            <person name="Geib S."/>
        </authorList>
    </citation>
    <scope>NUCLEOTIDE SEQUENCE</scope>
</reference>
<dbReference type="AlphaFoldDB" id="A0A0A1WCQ0"/>
<feature type="compositionally biased region" description="Low complexity" evidence="1">
    <location>
        <begin position="198"/>
        <end position="208"/>
    </location>
</feature>
<evidence type="ECO:0000313" key="4">
    <source>
        <dbReference type="EMBL" id="JAC96656.1"/>
    </source>
</evidence>
<keyword evidence="2" id="KW-0732">Signal</keyword>
<feature type="signal peptide" evidence="2">
    <location>
        <begin position="1"/>
        <end position="24"/>
    </location>
</feature>
<sequence>MRRALMVFLLLFSILLLLTVRTRAQQAVLPIGVEYGQHADTAVVVEQAVEGTILEEPLIESQTTNRTTVDKPADLEKLLIVEDSANGLELPTAITLETITVVEKTDNLAIGIAAASETEETSNLMLKERPELLNEAVDAEGSEANNIENADQSQSISFAVLQSEESLSEETAINITLEDTTDVESSWSNDSKNEVELESTSSEASSQSNDAEIIENPVITTTVSAEESEPAYTTLVDAEVTTGNPEASSVPDETEVSTSQSETVVTEAPVENNTEHETEKTSELETTTITPAATTATPCTEPGTQAVANDCRAYISCTTTATNELVKAQKLCPIGQAYNPALLRCSRDLSPCADAFRCELEGTYAVPRDNSSYYWCVASRLTASFHIYQITCGNGQIFTHELGKCFVDMSNLQDLALNYELYMSKSADEECVREEVKVLRAEEKAKLKEAKLREKIRKKI</sequence>
<dbReference type="InterPro" id="IPR036508">
    <property type="entry name" value="Chitin-bd_dom_sf"/>
</dbReference>
<evidence type="ECO:0000256" key="1">
    <source>
        <dbReference type="SAM" id="MobiDB-lite"/>
    </source>
</evidence>
<accession>A0A0A1WCQ0</accession>